<name>A0ABR9MMX0_9PROT</name>
<gene>
    <name evidence="5" type="ORF">IGM82_02080</name>
</gene>
<keyword evidence="2" id="KW-0238">DNA-binding</keyword>
<organism evidence="5 6">
    <name type="scientific">Bombella apis</name>
    <dbReference type="NCBI Taxonomy" id="1785988"/>
    <lineage>
        <taxon>Bacteria</taxon>
        <taxon>Pseudomonadati</taxon>
        <taxon>Pseudomonadota</taxon>
        <taxon>Alphaproteobacteria</taxon>
        <taxon>Acetobacterales</taxon>
        <taxon>Acetobacteraceae</taxon>
        <taxon>Bombella</taxon>
    </lineage>
</organism>
<comment type="caution">
    <text evidence="5">The sequence shown here is derived from an EMBL/GenBank/DDBJ whole genome shotgun (WGS) entry which is preliminary data.</text>
</comment>
<dbReference type="PANTHER" id="PTHR40661">
    <property type="match status" value="1"/>
</dbReference>
<keyword evidence="6" id="KW-1185">Reference proteome</keyword>
<dbReference type="CDD" id="cd06529">
    <property type="entry name" value="S24_LexA-like"/>
    <property type="match status" value="1"/>
</dbReference>
<dbReference type="SMART" id="SM00530">
    <property type="entry name" value="HTH_XRE"/>
    <property type="match status" value="1"/>
</dbReference>
<dbReference type="Gene3D" id="2.10.109.10">
    <property type="entry name" value="Umud Fragment, subunit A"/>
    <property type="match status" value="1"/>
</dbReference>
<dbReference type="SUPFAM" id="SSF47413">
    <property type="entry name" value="lambda repressor-like DNA-binding domains"/>
    <property type="match status" value="1"/>
</dbReference>
<dbReference type="RefSeq" id="WP_192848144.1">
    <property type="nucleotide sequence ID" value="NZ_JADAQV010000001.1"/>
</dbReference>
<keyword evidence="1" id="KW-0805">Transcription regulation</keyword>
<dbReference type="InterPro" id="IPR010982">
    <property type="entry name" value="Lambda_DNA-bd_dom_sf"/>
</dbReference>
<reference evidence="5 6" key="1">
    <citation type="submission" date="2020-09" db="EMBL/GenBank/DDBJ databases">
        <title>Bombella mellium and Bombella favum sp. nov., two novel species isolated from honey of Apis mellifera.</title>
        <authorList>
            <person name="Hilgarth M."/>
            <person name="Redwitz J."/>
            <person name="Ehrmann M.A."/>
            <person name="Vogel R.F."/>
            <person name="Jakob F."/>
        </authorList>
    </citation>
    <scope>NUCLEOTIDE SEQUENCE [LARGE SCALE GENOMIC DNA]</scope>
    <source>
        <strain evidence="5 6">MRM1</strain>
    </source>
</reference>
<evidence type="ECO:0000313" key="6">
    <source>
        <dbReference type="Proteomes" id="UP000599085"/>
    </source>
</evidence>
<feature type="domain" description="HTH cro/C1-type" evidence="4">
    <location>
        <begin position="15"/>
        <end position="70"/>
    </location>
</feature>
<evidence type="ECO:0000313" key="5">
    <source>
        <dbReference type="EMBL" id="MBE1723207.1"/>
    </source>
</evidence>
<dbReference type="Gene3D" id="1.10.260.40">
    <property type="entry name" value="lambda repressor-like DNA-binding domains"/>
    <property type="match status" value="1"/>
</dbReference>
<dbReference type="EMBL" id="JADAQV010000001">
    <property type="protein sequence ID" value="MBE1723207.1"/>
    <property type="molecule type" value="Genomic_DNA"/>
</dbReference>
<dbReference type="Pfam" id="PF00717">
    <property type="entry name" value="Peptidase_S24"/>
    <property type="match status" value="1"/>
</dbReference>
<evidence type="ECO:0000259" key="4">
    <source>
        <dbReference type="PROSITE" id="PS50943"/>
    </source>
</evidence>
<evidence type="ECO:0000256" key="2">
    <source>
        <dbReference type="ARBA" id="ARBA00023125"/>
    </source>
</evidence>
<protein>
    <submittedName>
        <fullName evidence="5">Helix-turn-helix domain-containing protein</fullName>
    </submittedName>
</protein>
<accession>A0ABR9MMX0</accession>
<dbReference type="PROSITE" id="PS50943">
    <property type="entry name" value="HTH_CROC1"/>
    <property type="match status" value="1"/>
</dbReference>
<dbReference type="Pfam" id="PF01381">
    <property type="entry name" value="HTH_3"/>
    <property type="match status" value="1"/>
</dbReference>
<dbReference type="CDD" id="cd00093">
    <property type="entry name" value="HTH_XRE"/>
    <property type="match status" value="1"/>
</dbReference>
<dbReference type="InterPro" id="IPR039418">
    <property type="entry name" value="LexA-like"/>
</dbReference>
<dbReference type="InterPro" id="IPR036286">
    <property type="entry name" value="LexA/Signal_pep-like_sf"/>
</dbReference>
<sequence length="236" mass="26127">MKLPIMTVSPVALRLEEKRLEKGMSHRALGMKSGVNHAYLKNLLEGKSKEPRRSKVQALAAALGYPVDYFYGEDEGTSKNPPSVDLAHPKQSHLDGTHGLVAIPELDVRAAAGDGVLVDEMGGQERQWMIPLIDLLAISNNPRSLRIITVEGDSMEPDYRPGEKIVIDTSLRNFTHDGVYVLDFGFGLVVKHLQLVLDSDPKKLLVVSANPIYCPQEITLDRAEIKGKVAAKWQRR</sequence>
<keyword evidence="3" id="KW-0804">Transcription</keyword>
<dbReference type="PANTHER" id="PTHR40661:SF3">
    <property type="entry name" value="FELS-1 PROPHAGE TRANSCRIPTIONAL REGULATOR"/>
    <property type="match status" value="1"/>
</dbReference>
<dbReference type="InterPro" id="IPR001387">
    <property type="entry name" value="Cro/C1-type_HTH"/>
</dbReference>
<dbReference type="InterPro" id="IPR015927">
    <property type="entry name" value="Peptidase_S24_S26A/B/C"/>
</dbReference>
<dbReference type="SUPFAM" id="SSF51306">
    <property type="entry name" value="LexA/Signal peptidase"/>
    <property type="match status" value="1"/>
</dbReference>
<dbReference type="Proteomes" id="UP000599085">
    <property type="component" value="Unassembled WGS sequence"/>
</dbReference>
<proteinExistence type="predicted"/>
<evidence type="ECO:0000256" key="3">
    <source>
        <dbReference type="ARBA" id="ARBA00023163"/>
    </source>
</evidence>
<evidence type="ECO:0000256" key="1">
    <source>
        <dbReference type="ARBA" id="ARBA00023015"/>
    </source>
</evidence>